<evidence type="ECO:0000313" key="2">
    <source>
        <dbReference type="EMBL" id="KGL42900.1"/>
    </source>
</evidence>
<dbReference type="EMBL" id="JNFA01000011">
    <property type="protein sequence ID" value="KGL42900.1"/>
    <property type="molecule type" value="Genomic_DNA"/>
</dbReference>
<evidence type="ECO:0000313" key="4">
    <source>
        <dbReference type="EMBL" id="MBC1491204.1"/>
    </source>
</evidence>
<dbReference type="Proteomes" id="UP000553016">
    <property type="component" value="Unassembled WGS sequence"/>
</dbReference>
<evidence type="ECO:0000313" key="18">
    <source>
        <dbReference type="Proteomes" id="UP000541735"/>
    </source>
</evidence>
<gene>
    <name evidence="2" type="ORF">EP57_05450</name>
    <name evidence="3" type="ORF">HB847_15355</name>
    <name evidence="5" type="ORF">HB902_07005</name>
    <name evidence="6" type="ORF">HB907_06850</name>
    <name evidence="7" type="ORF">HCA52_15380</name>
    <name evidence="8" type="ORF">HCA55_09135</name>
    <name evidence="9" type="ORF">HCB06_05805</name>
    <name evidence="10" type="ORF">HCB26_09790</name>
    <name evidence="11" type="ORF">HCB27_02500</name>
    <name evidence="12" type="ORF">HCB35_07700</name>
    <name evidence="4" type="ORF">HCI99_05135</name>
</gene>
<dbReference type="Proteomes" id="UP000541955">
    <property type="component" value="Unassembled WGS sequence"/>
</dbReference>
<dbReference type="InterPro" id="IPR016181">
    <property type="entry name" value="Acyl_CoA_acyltransferase"/>
</dbReference>
<proteinExistence type="predicted"/>
<evidence type="ECO:0000313" key="11">
    <source>
        <dbReference type="EMBL" id="MBC2175473.1"/>
    </source>
</evidence>
<dbReference type="AlphaFoldDB" id="A0A099WFK3"/>
<dbReference type="eggNOG" id="COG1670">
    <property type="taxonomic scope" value="Bacteria"/>
</dbReference>
<evidence type="ECO:0000313" key="13">
    <source>
        <dbReference type="Proteomes" id="UP000029844"/>
    </source>
</evidence>
<evidence type="ECO:0000313" key="12">
    <source>
        <dbReference type="EMBL" id="MBC2240357.1"/>
    </source>
</evidence>
<dbReference type="Proteomes" id="UP000539064">
    <property type="component" value="Unassembled WGS sequence"/>
</dbReference>
<dbReference type="EMBL" id="JAARRW010000002">
    <property type="protein sequence ID" value="MBC1561816.1"/>
    <property type="molecule type" value="Genomic_DNA"/>
</dbReference>
<comment type="caution">
    <text evidence="2">The sequence shown here is derived from an EMBL/GenBank/DDBJ whole genome shotgun (WGS) entry which is preliminary data.</text>
</comment>
<dbReference type="Proteomes" id="UP000029844">
    <property type="component" value="Unassembled WGS sequence"/>
</dbReference>
<dbReference type="Proteomes" id="UP000548082">
    <property type="component" value="Unassembled WGS sequence"/>
</dbReference>
<dbReference type="Gene3D" id="3.40.630.30">
    <property type="match status" value="1"/>
</dbReference>
<evidence type="ECO:0000313" key="23">
    <source>
        <dbReference type="Proteomes" id="UP000591929"/>
    </source>
</evidence>
<dbReference type="EMBL" id="JAARYH010000004">
    <property type="protein sequence ID" value="MBC2166853.1"/>
    <property type="molecule type" value="Genomic_DNA"/>
</dbReference>
<dbReference type="EMBL" id="JAARPL010000016">
    <property type="protein sequence ID" value="MBC1373730.1"/>
    <property type="molecule type" value="Genomic_DNA"/>
</dbReference>
<dbReference type="Proteomes" id="UP000541735">
    <property type="component" value="Unassembled WGS sequence"/>
</dbReference>
<organism evidence="2 13">
    <name type="scientific">Listeria booriae</name>
    <dbReference type="NCBI Taxonomy" id="1552123"/>
    <lineage>
        <taxon>Bacteria</taxon>
        <taxon>Bacillati</taxon>
        <taxon>Bacillota</taxon>
        <taxon>Bacilli</taxon>
        <taxon>Bacillales</taxon>
        <taxon>Listeriaceae</taxon>
        <taxon>Listeria</taxon>
    </lineage>
</organism>
<dbReference type="InterPro" id="IPR000182">
    <property type="entry name" value="GNAT_dom"/>
</dbReference>
<dbReference type="STRING" id="1552123.EP57_05450"/>
<dbReference type="SUPFAM" id="SSF55729">
    <property type="entry name" value="Acyl-CoA N-acyltransferases (Nat)"/>
    <property type="match status" value="1"/>
</dbReference>
<evidence type="ECO:0000313" key="21">
    <source>
        <dbReference type="Proteomes" id="UP000553016"/>
    </source>
</evidence>
<keyword evidence="13" id="KW-1185">Reference proteome</keyword>
<evidence type="ECO:0000313" key="22">
    <source>
        <dbReference type="Proteomes" id="UP000586951"/>
    </source>
</evidence>
<dbReference type="Proteomes" id="UP000533953">
    <property type="component" value="Unassembled WGS sequence"/>
</dbReference>
<evidence type="ECO:0000313" key="19">
    <source>
        <dbReference type="Proteomes" id="UP000541955"/>
    </source>
</evidence>
<dbReference type="Proteomes" id="UP000519573">
    <property type="component" value="Unassembled WGS sequence"/>
</dbReference>
<dbReference type="GO" id="GO:0016747">
    <property type="term" value="F:acyltransferase activity, transferring groups other than amino-acyl groups"/>
    <property type="evidence" value="ECO:0007669"/>
    <property type="project" value="InterPro"/>
</dbReference>
<keyword evidence="3" id="KW-0808">Transferase</keyword>
<reference evidence="14 15" key="2">
    <citation type="submission" date="2020-03" db="EMBL/GenBank/DDBJ databases">
        <title>Soil Listeria distribution.</title>
        <authorList>
            <person name="Liao J."/>
            <person name="Wiedmann M."/>
        </authorList>
    </citation>
    <scope>NUCLEOTIDE SEQUENCE [LARGE SCALE GENOMIC DNA]</scope>
    <source>
        <strain evidence="12 21">FSL L7-0149</strain>
        <strain evidence="10 14">FSL L7-0245</strain>
        <strain evidence="11 18">FSL L7-0259</strain>
        <strain evidence="9 15">FSL L7-0360</strain>
        <strain evidence="7 17">FSL L7-0978</strain>
        <strain evidence="8 20">FSL L7-0990</strain>
        <strain evidence="5 19">FSL L7-1387</strain>
        <strain evidence="6 22">FSL L7-1427</strain>
        <strain evidence="4 16">FSL L7-1547</strain>
        <strain evidence="3 23">FSL L7-1681</strain>
    </source>
</reference>
<evidence type="ECO:0000313" key="20">
    <source>
        <dbReference type="Proteomes" id="UP000548082"/>
    </source>
</evidence>
<dbReference type="EMBL" id="JAARRU010000002">
    <property type="protein sequence ID" value="MBC1565117.1"/>
    <property type="molecule type" value="Genomic_DNA"/>
</dbReference>
<sequence>MFVRKLKPEKWEAASELSVFREQKPFVDSVADSLMRSHDEPADSDLVFTPYGIYSEDQLVGFIMYTFENDSKDNHWISGFLVDKDYQHQGIGRRALEQLVDFVFVKNPESIEVKVAVTPENTIAKNLFLSIGFKDAGWKQGTKEVLCFKNKNPLRSPIFIYKPK</sequence>
<dbReference type="EMBL" id="JAASTX010000005">
    <property type="protein sequence ID" value="MBC1491204.1"/>
    <property type="molecule type" value="Genomic_DNA"/>
</dbReference>
<dbReference type="Proteomes" id="UP000529446">
    <property type="component" value="Unassembled WGS sequence"/>
</dbReference>
<evidence type="ECO:0000313" key="6">
    <source>
        <dbReference type="EMBL" id="MBC1565117.1"/>
    </source>
</evidence>
<dbReference type="RefSeq" id="WP_036084817.1">
    <property type="nucleotide sequence ID" value="NZ_CBCSHQ010000001.1"/>
</dbReference>
<dbReference type="Proteomes" id="UP000591929">
    <property type="component" value="Unassembled WGS sequence"/>
</dbReference>
<feature type="domain" description="N-acetyltransferase" evidence="1">
    <location>
        <begin position="1"/>
        <end position="152"/>
    </location>
</feature>
<evidence type="ECO:0000313" key="14">
    <source>
        <dbReference type="Proteomes" id="UP000519573"/>
    </source>
</evidence>
<dbReference type="Pfam" id="PF00583">
    <property type="entry name" value="Acetyltransf_1"/>
    <property type="match status" value="1"/>
</dbReference>
<dbReference type="EMBL" id="JAARZA010000003">
    <property type="protein sequence ID" value="MBC2240357.1"/>
    <property type="molecule type" value="Genomic_DNA"/>
</dbReference>
<dbReference type="EMBL" id="JAARYD010000001">
    <property type="protein sequence ID" value="MBC2175473.1"/>
    <property type="molecule type" value="Genomic_DNA"/>
</dbReference>
<evidence type="ECO:0000259" key="1">
    <source>
        <dbReference type="PROSITE" id="PS51186"/>
    </source>
</evidence>
<evidence type="ECO:0000313" key="10">
    <source>
        <dbReference type="EMBL" id="MBC2166853.1"/>
    </source>
</evidence>
<dbReference type="EMBL" id="JAARVD010000004">
    <property type="protein sequence ID" value="MBC1796892.1"/>
    <property type="molecule type" value="Genomic_DNA"/>
</dbReference>
<evidence type="ECO:0000313" key="17">
    <source>
        <dbReference type="Proteomes" id="UP000539064"/>
    </source>
</evidence>
<reference evidence="2 13" key="1">
    <citation type="submission" date="2014-05" db="EMBL/GenBank/DDBJ databases">
        <title>Novel Listeriaceae from food processing environments.</title>
        <authorList>
            <person name="den Bakker H.C."/>
        </authorList>
    </citation>
    <scope>NUCLEOTIDE SEQUENCE [LARGE SCALE GENOMIC DNA]</scope>
    <source>
        <strain evidence="2 13">FSL A5-0281</strain>
    </source>
</reference>
<evidence type="ECO:0000313" key="7">
    <source>
        <dbReference type="EMBL" id="MBC1794816.1"/>
    </source>
</evidence>
<dbReference type="GeneID" id="58716833"/>
<dbReference type="EMBL" id="JAARXI010000003">
    <property type="protein sequence ID" value="MBC2116131.1"/>
    <property type="molecule type" value="Genomic_DNA"/>
</dbReference>
<dbReference type="PROSITE" id="PS51186">
    <property type="entry name" value="GNAT"/>
    <property type="match status" value="1"/>
</dbReference>
<evidence type="ECO:0000313" key="5">
    <source>
        <dbReference type="EMBL" id="MBC1561816.1"/>
    </source>
</evidence>
<evidence type="ECO:0000313" key="15">
    <source>
        <dbReference type="Proteomes" id="UP000529446"/>
    </source>
</evidence>
<protein>
    <submittedName>
        <fullName evidence="3">GNAT family N-acetyltransferase</fullName>
    </submittedName>
</protein>
<accession>A0A099WFK3</accession>
<dbReference type="Proteomes" id="UP000586951">
    <property type="component" value="Unassembled WGS sequence"/>
</dbReference>
<evidence type="ECO:0000313" key="3">
    <source>
        <dbReference type="EMBL" id="MBC1373730.1"/>
    </source>
</evidence>
<evidence type="ECO:0000313" key="16">
    <source>
        <dbReference type="Proteomes" id="UP000533953"/>
    </source>
</evidence>
<evidence type="ECO:0000313" key="8">
    <source>
        <dbReference type="EMBL" id="MBC1796892.1"/>
    </source>
</evidence>
<dbReference type="OrthoDB" id="9127144at2"/>
<name>A0A099WFK3_9LIST</name>
<dbReference type="CDD" id="cd04301">
    <property type="entry name" value="NAT_SF"/>
    <property type="match status" value="1"/>
</dbReference>
<evidence type="ECO:0000313" key="9">
    <source>
        <dbReference type="EMBL" id="MBC2116131.1"/>
    </source>
</evidence>
<dbReference type="EMBL" id="JAARVG010000018">
    <property type="protein sequence ID" value="MBC1794816.1"/>
    <property type="molecule type" value="Genomic_DNA"/>
</dbReference>